<sequence length="276" mass="31311">MFIYLIAPVAILFFIFGLLHIKCLYNWLLASLRCSLTLYNGLICRPAIQTSLNEDFESNLTIERPMAVISDKAEYEDLLAQSLTISNNERLSDIHLGETGSKSRNVNLPRYSFEDIISEKKDKDLGLPVMRTLQLGLMQDDTIRTTKQEGKESKGTYITDNFDVYHGDWDNDTFANADIHIKYNNDAQYQGKIDSNGIMNGLGTYIFPDKSSIKAIWRDNIPSINVIYREPLGFAWVVEDLLTDSITFSAGNHFWTDISDQSASYSSNSLDQNESN</sequence>
<name>A0A2A3ELX1_APICC</name>
<organism evidence="2 3">
    <name type="scientific">Apis cerana cerana</name>
    <name type="common">Oriental honeybee</name>
    <dbReference type="NCBI Taxonomy" id="94128"/>
    <lineage>
        <taxon>Eukaryota</taxon>
        <taxon>Metazoa</taxon>
        <taxon>Ecdysozoa</taxon>
        <taxon>Arthropoda</taxon>
        <taxon>Hexapoda</taxon>
        <taxon>Insecta</taxon>
        <taxon>Pterygota</taxon>
        <taxon>Neoptera</taxon>
        <taxon>Endopterygota</taxon>
        <taxon>Hymenoptera</taxon>
        <taxon>Apocrita</taxon>
        <taxon>Aculeata</taxon>
        <taxon>Apoidea</taxon>
        <taxon>Anthophila</taxon>
        <taxon>Apidae</taxon>
        <taxon>Apis</taxon>
    </lineage>
</organism>
<feature type="transmembrane region" description="Helical" evidence="1">
    <location>
        <begin position="6"/>
        <end position="25"/>
    </location>
</feature>
<keyword evidence="2" id="KW-0418">Kinase</keyword>
<keyword evidence="1" id="KW-0812">Transmembrane</keyword>
<keyword evidence="3" id="KW-1185">Reference proteome</keyword>
<dbReference type="Proteomes" id="UP000242457">
    <property type="component" value="Unassembled WGS sequence"/>
</dbReference>
<dbReference type="SUPFAM" id="SSF82185">
    <property type="entry name" value="Histone H3 K4-specific methyltransferase SET7/9 N-terminal domain"/>
    <property type="match status" value="1"/>
</dbReference>
<dbReference type="Gene3D" id="2.20.110.10">
    <property type="entry name" value="Histone H3 K4-specific methyltransferase SET7/9 N-terminal domain"/>
    <property type="match status" value="1"/>
</dbReference>
<dbReference type="AlphaFoldDB" id="A0A2A3ELX1"/>
<evidence type="ECO:0000313" key="3">
    <source>
        <dbReference type="Proteomes" id="UP000242457"/>
    </source>
</evidence>
<keyword evidence="2" id="KW-0808">Transferase</keyword>
<keyword evidence="1" id="KW-1133">Transmembrane helix</keyword>
<gene>
    <name evidence="2" type="ORF">APICC_09725</name>
</gene>
<dbReference type="EMBL" id="KZ288215">
    <property type="protein sequence ID" value="PBC32718.1"/>
    <property type="molecule type" value="Genomic_DNA"/>
</dbReference>
<dbReference type="STRING" id="94128.A0A2A3ELX1"/>
<reference evidence="2 3" key="1">
    <citation type="submission" date="2014-07" db="EMBL/GenBank/DDBJ databases">
        <title>Genomic and transcriptomic analysis on Apis cerana provide comprehensive insights into honey bee biology.</title>
        <authorList>
            <person name="Diao Q."/>
            <person name="Sun L."/>
            <person name="Zheng H."/>
            <person name="Zheng H."/>
            <person name="Xu S."/>
            <person name="Wang S."/>
            <person name="Zeng Z."/>
            <person name="Hu F."/>
            <person name="Su S."/>
            <person name="Wu J."/>
        </authorList>
    </citation>
    <scope>NUCLEOTIDE SEQUENCE [LARGE SCALE GENOMIC DNA]</scope>
    <source>
        <tissue evidence="2">Pupae without intestine</tissue>
    </source>
</reference>
<evidence type="ECO:0000313" key="2">
    <source>
        <dbReference type="EMBL" id="PBC32718.1"/>
    </source>
</evidence>
<proteinExistence type="predicted"/>
<dbReference type="OrthoDB" id="437960at2759"/>
<dbReference type="GO" id="GO:0016301">
    <property type="term" value="F:kinase activity"/>
    <property type="evidence" value="ECO:0007669"/>
    <property type="project" value="UniProtKB-KW"/>
</dbReference>
<evidence type="ECO:0000256" key="1">
    <source>
        <dbReference type="SAM" id="Phobius"/>
    </source>
</evidence>
<keyword evidence="1" id="KW-0472">Membrane</keyword>
<accession>A0A2A3ELX1</accession>
<protein>
    <submittedName>
        <fullName evidence="2">Phosphatidylinositol-4-phosphate 5-kinase</fullName>
    </submittedName>
</protein>